<evidence type="ECO:0000256" key="5">
    <source>
        <dbReference type="ARBA" id="ARBA00022840"/>
    </source>
</evidence>
<keyword evidence="2" id="KW-0808">Transferase</keyword>
<gene>
    <name evidence="7" type="ORF">PVAG01_04699</name>
</gene>
<proteinExistence type="predicted"/>
<dbReference type="InterPro" id="IPR011009">
    <property type="entry name" value="Kinase-like_dom_sf"/>
</dbReference>
<evidence type="ECO:0000256" key="4">
    <source>
        <dbReference type="ARBA" id="ARBA00022777"/>
    </source>
</evidence>
<feature type="domain" description="Protein kinase" evidence="6">
    <location>
        <begin position="1"/>
        <end position="115"/>
    </location>
</feature>
<dbReference type="Gene3D" id="1.10.510.10">
    <property type="entry name" value="Transferase(Phosphotransferase) domain 1"/>
    <property type="match status" value="1"/>
</dbReference>
<name>A0ABR4PHY0_9HELO</name>
<dbReference type="EMBL" id="JBFCZG010000004">
    <property type="protein sequence ID" value="KAL3422952.1"/>
    <property type="molecule type" value="Genomic_DNA"/>
</dbReference>
<evidence type="ECO:0000313" key="7">
    <source>
        <dbReference type="EMBL" id="KAL3422952.1"/>
    </source>
</evidence>
<dbReference type="InterPro" id="IPR000719">
    <property type="entry name" value="Prot_kinase_dom"/>
</dbReference>
<dbReference type="PANTHER" id="PTHR24058">
    <property type="entry name" value="DUAL SPECIFICITY PROTEIN KINASE"/>
    <property type="match status" value="1"/>
</dbReference>
<dbReference type="Proteomes" id="UP001629113">
    <property type="component" value="Unassembled WGS sequence"/>
</dbReference>
<dbReference type="InterPro" id="IPR050494">
    <property type="entry name" value="Ser_Thr_dual-spec_kinase"/>
</dbReference>
<keyword evidence="8" id="KW-1185">Reference proteome</keyword>
<evidence type="ECO:0000256" key="1">
    <source>
        <dbReference type="ARBA" id="ARBA00022527"/>
    </source>
</evidence>
<sequence length="115" mass="12594">MDTTMAEVPFEEDIKDLVLVAKIVKVCLEAFLELEKEHLVCSDLKPANVLISSVDGLFEVKIGDLGLAGPEGGNPRWVQPEAFRAPEVWTGVSCLHKADVWSIAAMVSCWLLVLT</sequence>
<keyword evidence="1" id="KW-0723">Serine/threonine-protein kinase</keyword>
<evidence type="ECO:0000256" key="2">
    <source>
        <dbReference type="ARBA" id="ARBA00022679"/>
    </source>
</evidence>
<keyword evidence="4" id="KW-0418">Kinase</keyword>
<protein>
    <recommendedName>
        <fullName evidence="6">Protein kinase domain-containing protein</fullName>
    </recommendedName>
</protein>
<organism evidence="7 8">
    <name type="scientific">Phlyctema vagabunda</name>
    <dbReference type="NCBI Taxonomy" id="108571"/>
    <lineage>
        <taxon>Eukaryota</taxon>
        <taxon>Fungi</taxon>
        <taxon>Dikarya</taxon>
        <taxon>Ascomycota</taxon>
        <taxon>Pezizomycotina</taxon>
        <taxon>Leotiomycetes</taxon>
        <taxon>Helotiales</taxon>
        <taxon>Dermateaceae</taxon>
        <taxon>Phlyctema</taxon>
    </lineage>
</organism>
<reference evidence="7 8" key="1">
    <citation type="submission" date="2024-06" db="EMBL/GenBank/DDBJ databases">
        <title>Complete genome of Phlyctema vagabunda strain 19-DSS-EL-015.</title>
        <authorList>
            <person name="Fiorenzani C."/>
        </authorList>
    </citation>
    <scope>NUCLEOTIDE SEQUENCE [LARGE SCALE GENOMIC DNA]</scope>
    <source>
        <strain evidence="7 8">19-DSS-EL-015</strain>
    </source>
</reference>
<dbReference type="PANTHER" id="PTHR24058:SF113">
    <property type="entry name" value="HYPOTHETICAL SER-THR PROTEIN KINASE"/>
    <property type="match status" value="1"/>
</dbReference>
<keyword evidence="5" id="KW-0067">ATP-binding</keyword>
<evidence type="ECO:0000256" key="3">
    <source>
        <dbReference type="ARBA" id="ARBA00022741"/>
    </source>
</evidence>
<dbReference type="PROSITE" id="PS50011">
    <property type="entry name" value="PROTEIN_KINASE_DOM"/>
    <property type="match status" value="1"/>
</dbReference>
<accession>A0ABR4PHY0</accession>
<dbReference type="Pfam" id="PF00069">
    <property type="entry name" value="Pkinase"/>
    <property type="match status" value="1"/>
</dbReference>
<evidence type="ECO:0000259" key="6">
    <source>
        <dbReference type="PROSITE" id="PS50011"/>
    </source>
</evidence>
<dbReference type="SUPFAM" id="SSF56112">
    <property type="entry name" value="Protein kinase-like (PK-like)"/>
    <property type="match status" value="1"/>
</dbReference>
<evidence type="ECO:0000313" key="8">
    <source>
        <dbReference type="Proteomes" id="UP001629113"/>
    </source>
</evidence>
<comment type="caution">
    <text evidence="7">The sequence shown here is derived from an EMBL/GenBank/DDBJ whole genome shotgun (WGS) entry which is preliminary data.</text>
</comment>
<keyword evidence="3" id="KW-0547">Nucleotide-binding</keyword>